<accession>A0ABT5X5Y7</accession>
<name>A0ABT5X5Y7_9EURY</name>
<reference evidence="1 2" key="1">
    <citation type="submission" date="2023-03" db="EMBL/GenBank/DDBJ databases">
        <title>WGS of Methanotrichaceae archaeon Mx.</title>
        <authorList>
            <person name="Sorokin D.Y."/>
            <person name="Merkel A.Y."/>
        </authorList>
    </citation>
    <scope>NUCLEOTIDE SEQUENCE [LARGE SCALE GENOMIC DNA]</scope>
    <source>
        <strain evidence="1 2">Mx</strain>
    </source>
</reference>
<proteinExistence type="predicted"/>
<dbReference type="Gene3D" id="3.40.50.1400">
    <property type="match status" value="1"/>
</dbReference>
<keyword evidence="2" id="KW-1185">Reference proteome</keyword>
<protein>
    <submittedName>
        <fullName evidence="1">Sirohydrochlorin cobaltochelatase</fullName>
    </submittedName>
</protein>
<dbReference type="EMBL" id="JARFPK010000007">
    <property type="protein sequence ID" value="MDF0590104.1"/>
    <property type="molecule type" value="Genomic_DNA"/>
</dbReference>
<evidence type="ECO:0000313" key="2">
    <source>
        <dbReference type="Proteomes" id="UP001220010"/>
    </source>
</evidence>
<dbReference type="Pfam" id="PF06180">
    <property type="entry name" value="CbiK"/>
    <property type="match status" value="1"/>
</dbReference>
<dbReference type="InterPro" id="IPR010388">
    <property type="entry name" value="Anaerobic_Co-chelatase"/>
</dbReference>
<evidence type="ECO:0000313" key="1">
    <source>
        <dbReference type="EMBL" id="MDF0590104.1"/>
    </source>
</evidence>
<sequence>MPRVRLLPFLLVAGGHASKDIAGDGPGSWKRSFEEAGYEVDLNLLGMGENPRVVEVFLEHTRRAAEGFRRSG</sequence>
<dbReference type="Proteomes" id="UP001220010">
    <property type="component" value="Unassembled WGS sequence"/>
</dbReference>
<comment type="caution">
    <text evidence="1">The sequence shown here is derived from an EMBL/GenBank/DDBJ whole genome shotgun (WGS) entry which is preliminary data.</text>
</comment>
<organism evidence="1 2">
    <name type="scientific">Candidatus Methanocrinis natronophilus</name>
    <dbReference type="NCBI Taxonomy" id="3033396"/>
    <lineage>
        <taxon>Archaea</taxon>
        <taxon>Methanobacteriati</taxon>
        <taxon>Methanobacteriota</taxon>
        <taxon>Stenosarchaea group</taxon>
        <taxon>Methanomicrobia</taxon>
        <taxon>Methanotrichales</taxon>
        <taxon>Methanotrichaceae</taxon>
        <taxon>Methanocrinis</taxon>
    </lineage>
</organism>
<dbReference type="SUPFAM" id="SSF53800">
    <property type="entry name" value="Chelatase"/>
    <property type="match status" value="1"/>
</dbReference>
<gene>
    <name evidence="1" type="ORF">P0O15_02785</name>
</gene>